<sequence length="286" mass="32638">MVLDHLIQLVLAEYDLGEITGFRHLFSSVNDTYAVEFGATSYALRVHRADPWWIGHDDELRFELDLLHHLHGAGINVPVPIERTNGDPLGRLENGRHYSLFSWAPGKPGEGSPKRVGLVGETLARIHVASDGFQSPYGRYHLDEANLLDRYLAKLRPTDGQAAYIEEHAAEIRRRLATFDPGPTGWGVVHGDVQSLNFHFTDDDQITFLDFDLSGYGWRVYDLAYYVTRIREKHRQPFLDGYESVRPLTDAEREMIPTIGRLAWIREEIGATALVKRLRKPYMTDL</sequence>
<keyword evidence="1" id="KW-0028">Amino-acid biosynthesis</keyword>
<evidence type="ECO:0000256" key="5">
    <source>
        <dbReference type="ARBA" id="ARBA00022777"/>
    </source>
</evidence>
<dbReference type="SUPFAM" id="SSF56112">
    <property type="entry name" value="Protein kinase-like (PK-like)"/>
    <property type="match status" value="1"/>
</dbReference>
<evidence type="ECO:0000313" key="9">
    <source>
        <dbReference type="EMBL" id="MFC3759912.1"/>
    </source>
</evidence>
<comment type="caution">
    <text evidence="9">The sequence shown here is derived from an EMBL/GenBank/DDBJ whole genome shotgun (WGS) entry which is preliminary data.</text>
</comment>
<dbReference type="PANTHER" id="PTHR21064">
    <property type="entry name" value="AMINOGLYCOSIDE PHOSPHOTRANSFERASE DOMAIN-CONTAINING PROTEIN-RELATED"/>
    <property type="match status" value="1"/>
</dbReference>
<reference evidence="10" key="1">
    <citation type="journal article" date="2019" name="Int. J. Syst. Evol. Microbiol.">
        <title>The Global Catalogue of Microorganisms (GCM) 10K type strain sequencing project: providing services to taxonomists for standard genome sequencing and annotation.</title>
        <authorList>
            <consortium name="The Broad Institute Genomics Platform"/>
            <consortium name="The Broad Institute Genome Sequencing Center for Infectious Disease"/>
            <person name="Wu L."/>
            <person name="Ma J."/>
        </authorList>
    </citation>
    <scope>NUCLEOTIDE SEQUENCE [LARGE SCALE GENOMIC DNA]</scope>
    <source>
        <strain evidence="10">CGMCC 4.7241</strain>
    </source>
</reference>
<evidence type="ECO:0000256" key="7">
    <source>
        <dbReference type="ARBA" id="ARBA00038240"/>
    </source>
</evidence>
<evidence type="ECO:0000313" key="10">
    <source>
        <dbReference type="Proteomes" id="UP001595699"/>
    </source>
</evidence>
<keyword evidence="2" id="KW-0808">Transferase</keyword>
<dbReference type="Gene3D" id="3.30.200.20">
    <property type="entry name" value="Phosphorylase Kinase, domain 1"/>
    <property type="match status" value="1"/>
</dbReference>
<dbReference type="InterPro" id="IPR011009">
    <property type="entry name" value="Kinase-like_dom_sf"/>
</dbReference>
<keyword evidence="3" id="KW-0791">Threonine biosynthesis</keyword>
<keyword evidence="10" id="KW-1185">Reference proteome</keyword>
<dbReference type="InterPro" id="IPR002575">
    <property type="entry name" value="Aminoglycoside_PTrfase"/>
</dbReference>
<evidence type="ECO:0000256" key="3">
    <source>
        <dbReference type="ARBA" id="ARBA00022697"/>
    </source>
</evidence>
<accession>A0ABV7Y534</accession>
<dbReference type="CDD" id="cd05153">
    <property type="entry name" value="HomoserineK_II"/>
    <property type="match status" value="1"/>
</dbReference>
<comment type="similarity">
    <text evidence="7">Belongs to the pseudomonas-type ThrB family.</text>
</comment>
<evidence type="ECO:0000256" key="4">
    <source>
        <dbReference type="ARBA" id="ARBA00022741"/>
    </source>
</evidence>
<dbReference type="InterPro" id="IPR005280">
    <property type="entry name" value="Homoserine_kinase_II"/>
</dbReference>
<proteinExistence type="inferred from homology"/>
<dbReference type="InterPro" id="IPR050249">
    <property type="entry name" value="Pseudomonas-type_ThrB"/>
</dbReference>
<keyword evidence="6" id="KW-0067">ATP-binding</keyword>
<dbReference type="Gene3D" id="3.90.1200.10">
    <property type="match status" value="1"/>
</dbReference>
<evidence type="ECO:0000256" key="1">
    <source>
        <dbReference type="ARBA" id="ARBA00022605"/>
    </source>
</evidence>
<dbReference type="EMBL" id="JBHRZH010000004">
    <property type="protein sequence ID" value="MFC3759912.1"/>
    <property type="molecule type" value="Genomic_DNA"/>
</dbReference>
<evidence type="ECO:0000256" key="2">
    <source>
        <dbReference type="ARBA" id="ARBA00022679"/>
    </source>
</evidence>
<protein>
    <submittedName>
        <fullName evidence="9">Phosphotransferase enzyme family protein</fullName>
    </submittedName>
</protein>
<keyword evidence="5" id="KW-0418">Kinase</keyword>
<organism evidence="9 10">
    <name type="scientific">Tenggerimyces flavus</name>
    <dbReference type="NCBI Taxonomy" id="1708749"/>
    <lineage>
        <taxon>Bacteria</taxon>
        <taxon>Bacillati</taxon>
        <taxon>Actinomycetota</taxon>
        <taxon>Actinomycetes</taxon>
        <taxon>Propionibacteriales</taxon>
        <taxon>Nocardioidaceae</taxon>
        <taxon>Tenggerimyces</taxon>
    </lineage>
</organism>
<name>A0ABV7Y534_9ACTN</name>
<gene>
    <name evidence="9" type="ORF">ACFOUW_03615</name>
</gene>
<evidence type="ECO:0000259" key="8">
    <source>
        <dbReference type="Pfam" id="PF01636"/>
    </source>
</evidence>
<feature type="domain" description="Aminoglycoside phosphotransferase" evidence="8">
    <location>
        <begin position="30"/>
        <end position="243"/>
    </location>
</feature>
<dbReference type="RefSeq" id="WP_205120255.1">
    <property type="nucleotide sequence ID" value="NZ_JAFBCM010000001.1"/>
</dbReference>
<keyword evidence="4" id="KW-0547">Nucleotide-binding</keyword>
<dbReference type="Proteomes" id="UP001595699">
    <property type="component" value="Unassembled WGS sequence"/>
</dbReference>
<evidence type="ECO:0000256" key="6">
    <source>
        <dbReference type="ARBA" id="ARBA00022840"/>
    </source>
</evidence>
<dbReference type="PANTHER" id="PTHR21064:SF6">
    <property type="entry name" value="AMINOGLYCOSIDE PHOSPHOTRANSFERASE DOMAIN-CONTAINING PROTEIN"/>
    <property type="match status" value="1"/>
</dbReference>
<dbReference type="Pfam" id="PF01636">
    <property type="entry name" value="APH"/>
    <property type="match status" value="1"/>
</dbReference>